<name>A0A0H3JA24_CLOPA</name>
<feature type="transmembrane region" description="Helical" evidence="2">
    <location>
        <begin position="6"/>
        <end position="25"/>
    </location>
</feature>
<gene>
    <name evidence="3" type="ORF">CLPA_c31120</name>
    <name evidence="4" type="ORF">CP6013_00073</name>
</gene>
<keyword evidence="6" id="KW-1185">Reference proteome</keyword>
<dbReference type="AlphaFoldDB" id="A0A0H3JA24"/>
<dbReference type="GeneID" id="93075220"/>
<dbReference type="eggNOG" id="COG4223">
    <property type="taxonomic scope" value="Bacteria"/>
</dbReference>
<sequence>MVNIIKTAIITIVISFISGVLLDYYKNLAPRILCTIKNTVPIDMNGKKFFAYIITVVNVSKKTIHELNLNVQSSQSNLKITDAKITKGLKFDSSVKDNILDVYMPFLSKDDKFSVTMYVENPQAVHNKPVIVIRSPENFKRIDSAGQKGILALLLSIPESIKQAVLNITKSSKKSATDKREDFTRAIDKSSDAEYGINNGNRKLGKAKKAMIITVPIILLVIVGFLGKSYFKGLPANTSNSTVNTALPNHSTGSKGSASEDTIKSKNSSESGGYKDTNRATESSTRNTSKNSSIRGTTRDTNSSSSTKSSGTSSENKGTSSGAYSQNRGTNTTIENSSGNTSNNTSTRSSSENTVTNTPSGASSENKSTNASSGSSSENKDTNSSSGSSSGSSTGTSTGNASN</sequence>
<feature type="transmembrane region" description="Helical" evidence="2">
    <location>
        <begin position="210"/>
        <end position="231"/>
    </location>
</feature>
<evidence type="ECO:0000256" key="1">
    <source>
        <dbReference type="SAM" id="MobiDB-lite"/>
    </source>
</evidence>
<keyword evidence="2" id="KW-0812">Transmembrane</keyword>
<dbReference type="EMBL" id="CP009268">
    <property type="protein sequence ID" value="AJA53166.1"/>
    <property type="molecule type" value="Genomic_DNA"/>
</dbReference>
<feature type="compositionally biased region" description="Polar residues" evidence="1">
    <location>
        <begin position="237"/>
        <end position="271"/>
    </location>
</feature>
<dbReference type="Proteomes" id="UP000030905">
    <property type="component" value="Chromosome"/>
</dbReference>
<evidence type="ECO:0000313" key="3">
    <source>
        <dbReference type="EMBL" id="AJA53166.1"/>
    </source>
</evidence>
<dbReference type="KEGG" id="cpae:CPAST_c31120"/>
<dbReference type="Proteomes" id="UP000028042">
    <property type="component" value="Unassembled WGS sequence"/>
</dbReference>
<accession>A0A0H3JA24</accession>
<keyword evidence="2" id="KW-1133">Transmembrane helix</keyword>
<feature type="compositionally biased region" description="Low complexity" evidence="1">
    <location>
        <begin position="295"/>
        <end position="322"/>
    </location>
</feature>
<dbReference type="KEGG" id="cpat:CLPA_c31120"/>
<dbReference type="EMBL" id="JPGY02000001">
    <property type="protein sequence ID" value="KRU10826.1"/>
    <property type="molecule type" value="Genomic_DNA"/>
</dbReference>
<reference evidence="4" key="2">
    <citation type="submission" date="2015-10" db="EMBL/GenBank/DDBJ databases">
        <title>Improved Draft Genome Sequence of Clostridium pasteurianum Strain ATCC 6013 (DSM 525) Using a Hybrid Next-Generation Sequencing Approach.</title>
        <authorList>
            <person name="Pyne M.E."/>
            <person name="Utturkar S.M."/>
            <person name="Brown S.D."/>
            <person name="Moo-Young M."/>
            <person name="Chung D.A."/>
            <person name="Chou P.C."/>
        </authorList>
    </citation>
    <scope>NUCLEOTIDE SEQUENCE</scope>
    <source>
        <strain evidence="4">ATCC 6013</strain>
    </source>
</reference>
<keyword evidence="2" id="KW-0472">Membrane</keyword>
<reference evidence="3 6" key="1">
    <citation type="journal article" date="2015" name="Genome Announc.">
        <title>Complete Genome Sequence of the Nitrogen-Fixing and Solvent-Producing Clostridium pasteurianum DSM 525.</title>
        <authorList>
            <person name="Poehlein A."/>
            <person name="Grosse-Honebrink A."/>
            <person name="Zhang Y."/>
            <person name="Minton N.P."/>
            <person name="Daniel R."/>
        </authorList>
    </citation>
    <scope>NUCLEOTIDE SEQUENCE [LARGE SCALE GENOMIC DNA]</scope>
    <source>
        <strain evidence="3">DSM 525</strain>
        <strain evidence="6">DSM 525 / ATCC 6013</strain>
    </source>
</reference>
<feature type="compositionally biased region" description="Polar residues" evidence="1">
    <location>
        <begin position="280"/>
        <end position="294"/>
    </location>
</feature>
<proteinExistence type="predicted"/>
<evidence type="ECO:0000313" key="4">
    <source>
        <dbReference type="EMBL" id="KRU10826.1"/>
    </source>
</evidence>
<evidence type="ECO:0000313" key="5">
    <source>
        <dbReference type="Proteomes" id="UP000028042"/>
    </source>
</evidence>
<reference evidence="4 5" key="3">
    <citation type="journal article" name="Genome Announc.">
        <title>Improved Draft Genome Sequence of Clostridium pasteurianum Strain ATCC 6013 (DSM 525) Using a Hybrid Next-Generation Sequencing Approach.</title>
        <authorList>
            <person name="Pyne M.E."/>
            <person name="Utturkar S."/>
            <person name="Brown S.D."/>
            <person name="Moo-Young M."/>
            <person name="Chung D.A."/>
            <person name="Chou C.P."/>
        </authorList>
    </citation>
    <scope>NUCLEOTIDE SEQUENCE [LARGE SCALE GENOMIC DNA]</scope>
    <source>
        <strain evidence="4 5">ATCC 6013</strain>
    </source>
</reference>
<protein>
    <submittedName>
        <fullName evidence="3">Uncharacterized protein</fullName>
    </submittedName>
</protein>
<feature type="compositionally biased region" description="Low complexity" evidence="1">
    <location>
        <begin position="330"/>
        <end position="403"/>
    </location>
</feature>
<dbReference type="RefSeq" id="WP_003445534.1">
    <property type="nucleotide sequence ID" value="NZ_ANZB01000007.1"/>
</dbReference>
<organism evidence="3 6">
    <name type="scientific">Clostridium pasteurianum DSM 525 = ATCC 6013</name>
    <dbReference type="NCBI Taxonomy" id="1262449"/>
    <lineage>
        <taxon>Bacteria</taxon>
        <taxon>Bacillati</taxon>
        <taxon>Bacillota</taxon>
        <taxon>Clostridia</taxon>
        <taxon>Eubacteriales</taxon>
        <taxon>Clostridiaceae</taxon>
        <taxon>Clostridium</taxon>
    </lineage>
</organism>
<feature type="region of interest" description="Disordered" evidence="1">
    <location>
        <begin position="237"/>
        <end position="403"/>
    </location>
</feature>
<evidence type="ECO:0000256" key="2">
    <source>
        <dbReference type="SAM" id="Phobius"/>
    </source>
</evidence>
<dbReference type="PATRIC" id="fig|1262449.3.peg.2381"/>
<evidence type="ECO:0000313" key="6">
    <source>
        <dbReference type="Proteomes" id="UP000030905"/>
    </source>
</evidence>